<dbReference type="Gene3D" id="2.20.25.100">
    <property type="entry name" value="Zn-binding ribosomal proteins"/>
    <property type="match status" value="1"/>
</dbReference>
<feature type="transmembrane region" description="Helical" evidence="7">
    <location>
        <begin position="290"/>
        <end position="314"/>
    </location>
</feature>
<dbReference type="GO" id="GO:0016020">
    <property type="term" value="C:membrane"/>
    <property type="evidence" value="ECO:0007669"/>
    <property type="project" value="UniProtKB-SubCell"/>
</dbReference>
<feature type="transmembrane region" description="Helical" evidence="7">
    <location>
        <begin position="326"/>
        <end position="356"/>
    </location>
</feature>
<gene>
    <name evidence="9" type="ORF">G6F64_005836</name>
</gene>
<dbReference type="AlphaFoldDB" id="A0A9P6X9W5"/>
<dbReference type="SUPFAM" id="SSF57829">
    <property type="entry name" value="Zn-binding ribosomal proteins"/>
    <property type="match status" value="1"/>
</dbReference>
<keyword evidence="7" id="KW-0812">Transmembrane</keyword>
<dbReference type="InterPro" id="IPR020846">
    <property type="entry name" value="MFS_dom"/>
</dbReference>
<sequence>MVNQELKQFFYRAVESPLMSCISGCAILWISFGIRQTFGIYLIPVTQETGWDRSTFSIAAALMQLLWGFSQPFIVYLAERKVGFGKAIFASCIFYAVGCFLLYASNSSSGLFIFGMGVVIGVGAGGNSFPIVLATIGRRFPRNSKYQSIAFGIVSSFGSLGQCCFLPIARATIASIGWRMSFIVSGVVMAAFAPLAYFLQTVPPKPALVSEKEELEEQVEKVVVDEKSSQEQETIEDISAPDIKTALKEAFSSPIFIFITLGFSVCGFHIAFLATHFPAYLQDQGIDPSLAAWTISILGLGSMIGTIFTGYLSAIIKPRFVLMGIYLLRAILIIIILFVPASITTTLVFSILFGPLWLSTVPPTTKFIGDSFGHKYLGTLTSISFIGHQIGSFLGAYVAGVVYDKMHDYSRMWYGGLAAAIFAVLANFLAGFNPILAVDLLNPSVEHEKRSHKLKRLVQSPNSYFMDVKCPGCLNISTVFSHAQTVVLCSSCGTVLCQPTGGRARLTEGCSFRKKAN</sequence>
<evidence type="ECO:0000313" key="10">
    <source>
        <dbReference type="Proteomes" id="UP000716291"/>
    </source>
</evidence>
<keyword evidence="7" id="KW-1133">Transmembrane helix</keyword>
<dbReference type="InterPro" id="IPR011332">
    <property type="entry name" value="Ribosomal_zn-bd"/>
</dbReference>
<evidence type="ECO:0000256" key="3">
    <source>
        <dbReference type="ARBA" id="ARBA00022833"/>
    </source>
</evidence>
<dbReference type="InterPro" id="IPR023407">
    <property type="entry name" value="Ribosomal_eS27_Zn-bd_dom_sf"/>
</dbReference>
<feature type="transmembrane region" description="Helical" evidence="7">
    <location>
        <begin position="21"/>
        <end position="43"/>
    </location>
</feature>
<feature type="transmembrane region" description="Helical" evidence="7">
    <location>
        <begin position="55"/>
        <end position="75"/>
    </location>
</feature>
<dbReference type="Gene3D" id="1.20.1250.20">
    <property type="entry name" value="MFS general substrate transporter like domains"/>
    <property type="match status" value="1"/>
</dbReference>
<dbReference type="GO" id="GO:0003735">
    <property type="term" value="F:structural constituent of ribosome"/>
    <property type="evidence" value="ECO:0007669"/>
    <property type="project" value="InterPro"/>
</dbReference>
<feature type="transmembrane region" description="Helical" evidence="7">
    <location>
        <begin position="87"/>
        <end position="105"/>
    </location>
</feature>
<evidence type="ECO:0000259" key="8">
    <source>
        <dbReference type="PROSITE" id="PS50850"/>
    </source>
</evidence>
<feature type="transmembrane region" description="Helical" evidence="7">
    <location>
        <begin position="148"/>
        <end position="168"/>
    </location>
</feature>
<evidence type="ECO:0000256" key="7">
    <source>
        <dbReference type="SAM" id="Phobius"/>
    </source>
</evidence>
<feature type="transmembrane region" description="Helical" evidence="7">
    <location>
        <begin position="111"/>
        <end position="136"/>
    </location>
</feature>
<evidence type="ECO:0000256" key="1">
    <source>
        <dbReference type="ARBA" id="ARBA00004141"/>
    </source>
</evidence>
<dbReference type="SUPFAM" id="SSF103473">
    <property type="entry name" value="MFS general substrate transporter"/>
    <property type="match status" value="1"/>
</dbReference>
<feature type="transmembrane region" description="Helical" evidence="7">
    <location>
        <begin position="180"/>
        <end position="199"/>
    </location>
</feature>
<keyword evidence="3 6" id="KW-0862">Zinc</keyword>
<dbReference type="FunFam" id="2.20.25.100:FF:000001">
    <property type="entry name" value="40S ribosomal protein S27"/>
    <property type="match status" value="1"/>
</dbReference>
<feature type="transmembrane region" description="Helical" evidence="7">
    <location>
        <begin position="255"/>
        <end position="278"/>
    </location>
</feature>
<feature type="transmembrane region" description="Helical" evidence="7">
    <location>
        <begin position="376"/>
        <end position="400"/>
    </location>
</feature>
<dbReference type="Proteomes" id="UP000716291">
    <property type="component" value="Unassembled WGS sequence"/>
</dbReference>
<comment type="similarity">
    <text evidence="2 6">Belongs to the eukaryotic ribosomal protein eS27 family.</text>
</comment>
<dbReference type="Pfam" id="PF07690">
    <property type="entry name" value="MFS_1"/>
    <property type="match status" value="1"/>
</dbReference>
<dbReference type="GO" id="GO:0006412">
    <property type="term" value="P:translation"/>
    <property type="evidence" value="ECO:0007669"/>
    <property type="project" value="InterPro"/>
</dbReference>
<comment type="cofactor">
    <cofactor evidence="6">
        <name>Zn(2+)</name>
        <dbReference type="ChEBI" id="CHEBI:29105"/>
    </cofactor>
    <text evidence="6">Binds 1 zinc ion per subunit.</text>
</comment>
<evidence type="ECO:0000256" key="6">
    <source>
        <dbReference type="RuleBase" id="RU000671"/>
    </source>
</evidence>
<keyword evidence="7" id="KW-0472">Membrane</keyword>
<proteinExistence type="inferred from homology"/>
<keyword evidence="6" id="KW-0863">Zinc-finger</keyword>
<dbReference type="InterPro" id="IPR036259">
    <property type="entry name" value="MFS_trans_sf"/>
</dbReference>
<keyword evidence="6" id="KW-0479">Metal-binding</keyword>
<accession>A0A9P6X9W5</accession>
<dbReference type="GO" id="GO:0008270">
    <property type="term" value="F:zinc ion binding"/>
    <property type="evidence" value="ECO:0007669"/>
    <property type="project" value="UniProtKB-KW"/>
</dbReference>
<keyword evidence="4 6" id="KW-0689">Ribosomal protein</keyword>
<comment type="subcellular location">
    <subcellularLocation>
        <location evidence="1">Membrane</location>
        <topology evidence="1">Multi-pass membrane protein</topology>
    </subcellularLocation>
</comment>
<comment type="caution">
    <text evidence="9">The sequence shown here is derived from an EMBL/GenBank/DDBJ whole genome shotgun (WGS) entry which is preliminary data.</text>
</comment>
<dbReference type="OrthoDB" id="5567124at2759"/>
<evidence type="ECO:0000256" key="4">
    <source>
        <dbReference type="ARBA" id="ARBA00022980"/>
    </source>
</evidence>
<name>A0A9P6X9W5_RHIOR</name>
<reference evidence="9" key="1">
    <citation type="journal article" date="2020" name="Microb. Genom.">
        <title>Genetic diversity of clinical and environmental Mucorales isolates obtained from an investigation of mucormycosis cases among solid organ transplant recipients.</title>
        <authorList>
            <person name="Nguyen M.H."/>
            <person name="Kaul D."/>
            <person name="Muto C."/>
            <person name="Cheng S.J."/>
            <person name="Richter R.A."/>
            <person name="Bruno V.M."/>
            <person name="Liu G."/>
            <person name="Beyhan S."/>
            <person name="Sundermann A.J."/>
            <person name="Mounaud S."/>
            <person name="Pasculle A.W."/>
            <person name="Nierman W.C."/>
            <person name="Driscoll E."/>
            <person name="Cumbie R."/>
            <person name="Clancy C.J."/>
            <person name="Dupont C.L."/>
        </authorList>
    </citation>
    <scope>NUCLEOTIDE SEQUENCE</scope>
    <source>
        <strain evidence="9">GL11</strain>
    </source>
</reference>
<dbReference type="PANTHER" id="PTHR11594">
    <property type="entry name" value="40S RIBOSOMAL PROTEIN S27"/>
    <property type="match status" value="1"/>
</dbReference>
<dbReference type="HAMAP" id="MF_00371">
    <property type="entry name" value="Ribosomal_eS27"/>
    <property type="match status" value="1"/>
</dbReference>
<evidence type="ECO:0000256" key="2">
    <source>
        <dbReference type="ARBA" id="ARBA00010919"/>
    </source>
</evidence>
<dbReference type="Pfam" id="PF01667">
    <property type="entry name" value="Ribosomal_S27e"/>
    <property type="match status" value="1"/>
</dbReference>
<feature type="transmembrane region" description="Helical" evidence="7">
    <location>
        <begin position="412"/>
        <end position="432"/>
    </location>
</feature>
<dbReference type="InterPro" id="IPR011701">
    <property type="entry name" value="MFS"/>
</dbReference>
<evidence type="ECO:0000256" key="5">
    <source>
        <dbReference type="ARBA" id="ARBA00023274"/>
    </source>
</evidence>
<keyword evidence="10" id="KW-1185">Reference proteome</keyword>
<feature type="domain" description="Major facilitator superfamily (MFS) profile" evidence="8">
    <location>
        <begin position="1"/>
        <end position="434"/>
    </location>
</feature>
<evidence type="ECO:0000313" key="9">
    <source>
        <dbReference type="EMBL" id="KAG1308727.1"/>
    </source>
</evidence>
<protein>
    <recommendedName>
        <fullName evidence="6">40S ribosomal protein S27</fullName>
    </recommendedName>
</protein>
<dbReference type="GO" id="GO:1990904">
    <property type="term" value="C:ribonucleoprotein complex"/>
    <property type="evidence" value="ECO:0007669"/>
    <property type="project" value="UniProtKB-KW"/>
</dbReference>
<dbReference type="EMBL" id="JAANQT010000740">
    <property type="protein sequence ID" value="KAG1308727.1"/>
    <property type="molecule type" value="Genomic_DNA"/>
</dbReference>
<keyword evidence="5 6" id="KW-0687">Ribonucleoprotein</keyword>
<dbReference type="PROSITE" id="PS01168">
    <property type="entry name" value="RIBOSOMAL_S27E"/>
    <property type="match status" value="1"/>
</dbReference>
<dbReference type="PROSITE" id="PS50850">
    <property type="entry name" value="MFS"/>
    <property type="match status" value="1"/>
</dbReference>
<dbReference type="CDD" id="cd17355">
    <property type="entry name" value="MFS_YcxA_like"/>
    <property type="match status" value="1"/>
</dbReference>
<dbReference type="InterPro" id="IPR000592">
    <property type="entry name" value="Ribosomal_eS27"/>
</dbReference>
<dbReference type="GO" id="GO:0022857">
    <property type="term" value="F:transmembrane transporter activity"/>
    <property type="evidence" value="ECO:0007669"/>
    <property type="project" value="InterPro"/>
</dbReference>
<organism evidence="9 10">
    <name type="scientific">Rhizopus oryzae</name>
    <name type="common">Mucormycosis agent</name>
    <name type="synonym">Rhizopus arrhizus var. delemar</name>
    <dbReference type="NCBI Taxonomy" id="64495"/>
    <lineage>
        <taxon>Eukaryota</taxon>
        <taxon>Fungi</taxon>
        <taxon>Fungi incertae sedis</taxon>
        <taxon>Mucoromycota</taxon>
        <taxon>Mucoromycotina</taxon>
        <taxon>Mucoromycetes</taxon>
        <taxon>Mucorales</taxon>
        <taxon>Mucorineae</taxon>
        <taxon>Rhizopodaceae</taxon>
        <taxon>Rhizopus</taxon>
    </lineage>
</organism>
<dbReference type="GO" id="GO:0005840">
    <property type="term" value="C:ribosome"/>
    <property type="evidence" value="ECO:0007669"/>
    <property type="project" value="UniProtKB-KW"/>
</dbReference>